<dbReference type="Proteomes" id="UP000308600">
    <property type="component" value="Unassembled WGS sequence"/>
</dbReference>
<gene>
    <name evidence="1" type="ORF">BDN72DRAFT_837724</name>
</gene>
<evidence type="ECO:0000313" key="1">
    <source>
        <dbReference type="EMBL" id="TFK71349.1"/>
    </source>
</evidence>
<accession>A0ACD3B049</accession>
<protein>
    <submittedName>
        <fullName evidence="1">Uncharacterized protein</fullName>
    </submittedName>
</protein>
<evidence type="ECO:0000313" key="2">
    <source>
        <dbReference type="Proteomes" id="UP000308600"/>
    </source>
</evidence>
<keyword evidence="2" id="KW-1185">Reference proteome</keyword>
<reference evidence="1 2" key="1">
    <citation type="journal article" date="2019" name="Nat. Ecol. Evol.">
        <title>Megaphylogeny resolves global patterns of mushroom evolution.</title>
        <authorList>
            <person name="Varga T."/>
            <person name="Krizsan K."/>
            <person name="Foldi C."/>
            <person name="Dima B."/>
            <person name="Sanchez-Garcia M."/>
            <person name="Sanchez-Ramirez S."/>
            <person name="Szollosi G.J."/>
            <person name="Szarkandi J.G."/>
            <person name="Papp V."/>
            <person name="Albert L."/>
            <person name="Andreopoulos W."/>
            <person name="Angelini C."/>
            <person name="Antonin V."/>
            <person name="Barry K.W."/>
            <person name="Bougher N.L."/>
            <person name="Buchanan P."/>
            <person name="Buyck B."/>
            <person name="Bense V."/>
            <person name="Catcheside P."/>
            <person name="Chovatia M."/>
            <person name="Cooper J."/>
            <person name="Damon W."/>
            <person name="Desjardin D."/>
            <person name="Finy P."/>
            <person name="Geml J."/>
            <person name="Haridas S."/>
            <person name="Hughes K."/>
            <person name="Justo A."/>
            <person name="Karasinski D."/>
            <person name="Kautmanova I."/>
            <person name="Kiss B."/>
            <person name="Kocsube S."/>
            <person name="Kotiranta H."/>
            <person name="LaButti K.M."/>
            <person name="Lechner B.E."/>
            <person name="Liimatainen K."/>
            <person name="Lipzen A."/>
            <person name="Lukacs Z."/>
            <person name="Mihaltcheva S."/>
            <person name="Morgado L.N."/>
            <person name="Niskanen T."/>
            <person name="Noordeloos M.E."/>
            <person name="Ohm R.A."/>
            <person name="Ortiz-Santana B."/>
            <person name="Ovrebo C."/>
            <person name="Racz N."/>
            <person name="Riley R."/>
            <person name="Savchenko A."/>
            <person name="Shiryaev A."/>
            <person name="Soop K."/>
            <person name="Spirin V."/>
            <person name="Szebenyi C."/>
            <person name="Tomsovsky M."/>
            <person name="Tulloss R.E."/>
            <person name="Uehling J."/>
            <person name="Grigoriev I.V."/>
            <person name="Vagvolgyi C."/>
            <person name="Papp T."/>
            <person name="Martin F.M."/>
            <person name="Miettinen O."/>
            <person name="Hibbett D.S."/>
            <person name="Nagy L.G."/>
        </authorList>
    </citation>
    <scope>NUCLEOTIDE SEQUENCE [LARGE SCALE GENOMIC DNA]</scope>
    <source>
        <strain evidence="1 2">NL-1719</strain>
    </source>
</reference>
<dbReference type="EMBL" id="ML208299">
    <property type="protein sequence ID" value="TFK71349.1"/>
    <property type="molecule type" value="Genomic_DNA"/>
</dbReference>
<sequence length="1008" mass="109227">MHSLSFIYMTPLPLFFLSFFPGVCFSAEISLDKPLADQGPFVARAGRPFSLTVSNETFSSEDELVFSCNTPREWLRFEPTNRTFYGTPPNNTDDSFPVIVTAHSRTDSATSKAVFKVTSVQPPSLNKPISDQFTSQQSALYSIYPLSKNSALALGSSRNPALRVSNGWSFSIGFLADTFLPAGEDGSVSYEVLQANGETCPDWMEYKKGEYSLDGVAPKKLPEDPYKLSLQLIASDPDGLMKESQPFDLYVAFHELSTRTLDLPTLNITAGQHFRTALISPNDFAGVQVDGRPIQVSDVESFDLDTSNRTWLQYDNKTMTLAGTPDNVATTTKTVLQAILRTTFNQSLPMTFSLSVVPSFFRSANLTLEVEQGQRIQYDLSQNYSNSTSLAGNSDSVTITPAYSCNSVRIDDAGLTFDSNSGLISGFLEEKCRSTGVTVYFTAYSRVTHSTSHSVLIITPTLAGKKGNSLTGPVHTRLVLGVIISFSIVGGLLALVCFMAWFRRYARVKDTAVEGGQNWSEQDKRWYGVSLERLYHRGSQDLGYGWTEGGHPTPEKSRTDTDGGPTPSPEVRRGSSMTRGMNYGNLGLGLRGVSERRRSLSPLNQMSPKAKNHPMMTKGEFMSKIRQTMRRVSDKATSLGRRSGRRPAIGKPQAILRTVPDGLPIDYGANPFGGPGLDSHPGSTIMTTSPSASTGERSVPRRRPDFGPPAAHGHVHFKDHLLPKPERASTASVGTITSSIKTQAHDHANQNQGLQRETSIRSGTSHHSSTVSDTTPPMPSTRPRLVPFTSATRVPVPSLPSAAQAGVVVPQIGNVAQRIVSQTAKIYNKPNSSAPEVRMSGVGSSDELTMGLHYVQTFGADSKQKTVNRSPSTPTVSTHIRSSFSSLESSHRGGDGKGDVAMRTIVRVGEKFKYRVPVSVPSGFAPGQGGNGSTGPNGNQVKNLEVRLISGNPLPEFLHVDLNVAKYKGAAVFYGTPEAGDMGIIEVGLYTREGVCVARVLMEVVGRS</sequence>
<proteinExistence type="predicted"/>
<name>A0ACD3B049_9AGAR</name>
<organism evidence="1 2">
    <name type="scientific">Pluteus cervinus</name>
    <dbReference type="NCBI Taxonomy" id="181527"/>
    <lineage>
        <taxon>Eukaryota</taxon>
        <taxon>Fungi</taxon>
        <taxon>Dikarya</taxon>
        <taxon>Basidiomycota</taxon>
        <taxon>Agaricomycotina</taxon>
        <taxon>Agaricomycetes</taxon>
        <taxon>Agaricomycetidae</taxon>
        <taxon>Agaricales</taxon>
        <taxon>Pluteineae</taxon>
        <taxon>Pluteaceae</taxon>
        <taxon>Pluteus</taxon>
    </lineage>
</organism>